<dbReference type="EMBL" id="CAUOFW020006802">
    <property type="protein sequence ID" value="CAK9176310.1"/>
    <property type="molecule type" value="Genomic_DNA"/>
</dbReference>
<accession>A0ABC8U8J9</accession>
<sequence>MMCSVIIEEIDDENLNGLEDSQVIAISSTGNNKQPYLLEYHEVVATRVDTNATVGGDIEKEKAGVERDNATVS</sequence>
<organism evidence="1 2">
    <name type="scientific">Ilex paraguariensis</name>
    <name type="common">yerba mate</name>
    <dbReference type="NCBI Taxonomy" id="185542"/>
    <lineage>
        <taxon>Eukaryota</taxon>
        <taxon>Viridiplantae</taxon>
        <taxon>Streptophyta</taxon>
        <taxon>Embryophyta</taxon>
        <taxon>Tracheophyta</taxon>
        <taxon>Spermatophyta</taxon>
        <taxon>Magnoliopsida</taxon>
        <taxon>eudicotyledons</taxon>
        <taxon>Gunneridae</taxon>
        <taxon>Pentapetalae</taxon>
        <taxon>asterids</taxon>
        <taxon>campanulids</taxon>
        <taxon>Aquifoliales</taxon>
        <taxon>Aquifoliaceae</taxon>
        <taxon>Ilex</taxon>
    </lineage>
</organism>
<comment type="caution">
    <text evidence="1">The sequence shown here is derived from an EMBL/GenBank/DDBJ whole genome shotgun (WGS) entry which is preliminary data.</text>
</comment>
<name>A0ABC8U8J9_9AQUA</name>
<proteinExistence type="predicted"/>
<dbReference type="AlphaFoldDB" id="A0ABC8U8J9"/>
<evidence type="ECO:0000313" key="1">
    <source>
        <dbReference type="EMBL" id="CAK9176310.1"/>
    </source>
</evidence>
<evidence type="ECO:0000313" key="2">
    <source>
        <dbReference type="Proteomes" id="UP001642360"/>
    </source>
</evidence>
<reference evidence="1 2" key="1">
    <citation type="submission" date="2024-02" db="EMBL/GenBank/DDBJ databases">
        <authorList>
            <person name="Vignale AGUSTIN F."/>
            <person name="Sosa J E."/>
            <person name="Modenutti C."/>
        </authorList>
    </citation>
    <scope>NUCLEOTIDE SEQUENCE [LARGE SCALE GENOMIC DNA]</scope>
</reference>
<protein>
    <submittedName>
        <fullName evidence="1">Uncharacterized protein</fullName>
    </submittedName>
</protein>
<gene>
    <name evidence="1" type="ORF">ILEXP_LOCUS46152</name>
</gene>
<keyword evidence="2" id="KW-1185">Reference proteome</keyword>
<dbReference type="Proteomes" id="UP001642360">
    <property type="component" value="Unassembled WGS sequence"/>
</dbReference>